<sequence>MEGVESGFYAEAAFAAVASSGVAKERWWMVVVRVVGGKGTYVSWKAHTYHGRNMRIMEGTYISWKERTYHGRNIHVMEGNEDKKS</sequence>
<proteinExistence type="predicted"/>
<dbReference type="EMBL" id="BKCJ010036151">
    <property type="protein sequence ID" value="GEV84363.1"/>
    <property type="molecule type" value="Genomic_DNA"/>
</dbReference>
<name>A0A699GSM7_TANCI</name>
<organism evidence="1">
    <name type="scientific">Tanacetum cinerariifolium</name>
    <name type="common">Dalmatian daisy</name>
    <name type="synonym">Chrysanthemum cinerariifolium</name>
    <dbReference type="NCBI Taxonomy" id="118510"/>
    <lineage>
        <taxon>Eukaryota</taxon>
        <taxon>Viridiplantae</taxon>
        <taxon>Streptophyta</taxon>
        <taxon>Embryophyta</taxon>
        <taxon>Tracheophyta</taxon>
        <taxon>Spermatophyta</taxon>
        <taxon>Magnoliopsida</taxon>
        <taxon>eudicotyledons</taxon>
        <taxon>Gunneridae</taxon>
        <taxon>Pentapetalae</taxon>
        <taxon>asterids</taxon>
        <taxon>campanulids</taxon>
        <taxon>Asterales</taxon>
        <taxon>Asteraceae</taxon>
        <taxon>Asteroideae</taxon>
        <taxon>Anthemideae</taxon>
        <taxon>Anthemidinae</taxon>
        <taxon>Tanacetum</taxon>
    </lineage>
</organism>
<protein>
    <submittedName>
        <fullName evidence="1">Uncharacterized protein</fullName>
    </submittedName>
</protein>
<comment type="caution">
    <text evidence="1">The sequence shown here is derived from an EMBL/GenBank/DDBJ whole genome shotgun (WGS) entry which is preliminary data.</text>
</comment>
<accession>A0A699GSM7</accession>
<evidence type="ECO:0000313" key="1">
    <source>
        <dbReference type="EMBL" id="GEV84363.1"/>
    </source>
</evidence>
<gene>
    <name evidence="1" type="ORF">Tci_156340</name>
</gene>
<reference evidence="1" key="1">
    <citation type="journal article" date="2019" name="Sci. Rep.">
        <title>Draft genome of Tanacetum cinerariifolium, the natural source of mosquito coil.</title>
        <authorList>
            <person name="Yamashiro T."/>
            <person name="Shiraishi A."/>
            <person name="Satake H."/>
            <person name="Nakayama K."/>
        </authorList>
    </citation>
    <scope>NUCLEOTIDE SEQUENCE</scope>
</reference>
<dbReference type="AlphaFoldDB" id="A0A699GSM7"/>